<evidence type="ECO:0000313" key="2">
    <source>
        <dbReference type="Proteomes" id="UP000039865"/>
    </source>
</evidence>
<keyword evidence="2" id="KW-1185">Reference proteome</keyword>
<name>A0A078ADQ7_STYLE</name>
<accession>A0A078ADQ7</accession>
<organism evidence="1 2">
    <name type="scientific">Stylonychia lemnae</name>
    <name type="common">Ciliate</name>
    <dbReference type="NCBI Taxonomy" id="5949"/>
    <lineage>
        <taxon>Eukaryota</taxon>
        <taxon>Sar</taxon>
        <taxon>Alveolata</taxon>
        <taxon>Ciliophora</taxon>
        <taxon>Intramacronucleata</taxon>
        <taxon>Spirotrichea</taxon>
        <taxon>Stichotrichia</taxon>
        <taxon>Sporadotrichida</taxon>
        <taxon>Oxytrichidae</taxon>
        <taxon>Stylonychinae</taxon>
        <taxon>Stylonychia</taxon>
    </lineage>
</organism>
<dbReference type="EMBL" id="CCKQ01008895">
    <property type="protein sequence ID" value="CDW80359.1"/>
    <property type="molecule type" value="Genomic_DNA"/>
</dbReference>
<dbReference type="InParanoid" id="A0A078ADQ7"/>
<protein>
    <submittedName>
        <fullName evidence="1">Uncharacterized protein</fullName>
    </submittedName>
</protein>
<evidence type="ECO:0000313" key="1">
    <source>
        <dbReference type="EMBL" id="CDW80359.1"/>
    </source>
</evidence>
<dbReference type="Proteomes" id="UP000039865">
    <property type="component" value="Unassembled WGS sequence"/>
</dbReference>
<proteinExistence type="predicted"/>
<dbReference type="AlphaFoldDB" id="A0A078ADQ7"/>
<reference evidence="1 2" key="1">
    <citation type="submission" date="2014-06" db="EMBL/GenBank/DDBJ databases">
        <authorList>
            <person name="Swart Estienne"/>
        </authorList>
    </citation>
    <scope>NUCLEOTIDE SEQUENCE [LARGE SCALE GENOMIC DNA]</scope>
    <source>
        <strain evidence="1 2">130c</strain>
    </source>
</reference>
<sequence>MDIKQIQNTKILQPIRQKQVKSSKYLKDLLDSKEIYKINQNQFDFGLKLQYYDDQNKTSKINEELETYLTMSVAEEIKVTLNSLGYDALKIYHLSFKGMLEVHIVNFFTQLNVSYTQNNKIGKKHITLKDSWLTGIFPGEKHEYLSISSHSNTISSSGENYDVISSVFYFMDDEVETIERISDTLLDIFSQVGGILTLTSVIC</sequence>
<gene>
    <name evidence="1" type="primary">Contig11169.g11931</name>
    <name evidence="1" type="ORF">STYLEM_9357</name>
</gene>